<gene>
    <name evidence="6" type="ORF">DDB_G0289111</name>
</gene>
<proteinExistence type="inferred from homology"/>
<comment type="similarity">
    <text evidence="1 3">Belongs to the pirin family.</text>
</comment>
<feature type="binding site" evidence="2">
    <location>
        <position position="121"/>
    </location>
    <ligand>
        <name>Fe cation</name>
        <dbReference type="ChEBI" id="CHEBI:24875"/>
    </ligand>
</feature>
<dbReference type="InParanoid" id="Q54I01"/>
<dbReference type="PANTHER" id="PTHR13903">
    <property type="entry name" value="PIRIN-RELATED"/>
    <property type="match status" value="1"/>
</dbReference>
<reference evidence="6 7" key="1">
    <citation type="journal article" date="2005" name="Nature">
        <title>The genome of the social amoeba Dictyostelium discoideum.</title>
        <authorList>
            <consortium name="The Dictyostelium discoideum Sequencing Consortium"/>
            <person name="Eichinger L."/>
            <person name="Pachebat J.A."/>
            <person name="Glockner G."/>
            <person name="Rajandream M.A."/>
            <person name="Sucgang R."/>
            <person name="Berriman M."/>
            <person name="Song J."/>
            <person name="Olsen R."/>
            <person name="Szafranski K."/>
            <person name="Xu Q."/>
            <person name="Tunggal B."/>
            <person name="Kummerfeld S."/>
            <person name="Madera M."/>
            <person name="Konfortov B.A."/>
            <person name="Rivero F."/>
            <person name="Bankier A.T."/>
            <person name="Lehmann R."/>
            <person name="Hamlin N."/>
            <person name="Davies R."/>
            <person name="Gaudet P."/>
            <person name="Fey P."/>
            <person name="Pilcher K."/>
            <person name="Chen G."/>
            <person name="Saunders D."/>
            <person name="Sodergren E."/>
            <person name="Davis P."/>
            <person name="Kerhornou A."/>
            <person name="Nie X."/>
            <person name="Hall N."/>
            <person name="Anjard C."/>
            <person name="Hemphill L."/>
            <person name="Bason N."/>
            <person name="Farbrother P."/>
            <person name="Desany B."/>
            <person name="Just E."/>
            <person name="Morio T."/>
            <person name="Rost R."/>
            <person name="Churcher C."/>
            <person name="Cooper J."/>
            <person name="Haydock S."/>
            <person name="van Driessche N."/>
            <person name="Cronin A."/>
            <person name="Goodhead I."/>
            <person name="Muzny D."/>
            <person name="Mourier T."/>
            <person name="Pain A."/>
            <person name="Lu M."/>
            <person name="Harper D."/>
            <person name="Lindsay R."/>
            <person name="Hauser H."/>
            <person name="James K."/>
            <person name="Quiles M."/>
            <person name="Madan Babu M."/>
            <person name="Saito T."/>
            <person name="Buchrieser C."/>
            <person name="Wardroper A."/>
            <person name="Felder M."/>
            <person name="Thangavelu M."/>
            <person name="Johnson D."/>
            <person name="Knights A."/>
            <person name="Loulseged H."/>
            <person name="Mungall K."/>
            <person name="Oliver K."/>
            <person name="Price C."/>
            <person name="Quail M.A."/>
            <person name="Urushihara H."/>
            <person name="Hernandez J."/>
            <person name="Rabbinowitsch E."/>
            <person name="Steffen D."/>
            <person name="Sanders M."/>
            <person name="Ma J."/>
            <person name="Kohara Y."/>
            <person name="Sharp S."/>
            <person name="Simmonds M."/>
            <person name="Spiegler S."/>
            <person name="Tivey A."/>
            <person name="Sugano S."/>
            <person name="White B."/>
            <person name="Walker D."/>
            <person name="Woodward J."/>
            <person name="Winckler T."/>
            <person name="Tanaka Y."/>
            <person name="Shaulsky G."/>
            <person name="Schleicher M."/>
            <person name="Weinstock G."/>
            <person name="Rosenthal A."/>
            <person name="Cox E.C."/>
            <person name="Chisholm R.L."/>
            <person name="Gibbs R."/>
            <person name="Loomis W.F."/>
            <person name="Platzer M."/>
            <person name="Kay R.R."/>
            <person name="Williams J."/>
            <person name="Dear P.H."/>
            <person name="Noegel A.A."/>
            <person name="Barrell B."/>
            <person name="Kuspa A."/>
        </authorList>
    </citation>
    <scope>NUCLEOTIDE SEQUENCE [LARGE SCALE GENOMIC DNA]</scope>
    <source>
        <strain evidence="6 7">AX4</strain>
    </source>
</reference>
<dbReference type="CDD" id="cd02247">
    <property type="entry name" value="cupin_pirin_C"/>
    <property type="match status" value="1"/>
</dbReference>
<dbReference type="OMA" id="ININRNM"/>
<dbReference type="InterPro" id="IPR011051">
    <property type="entry name" value="RmlC_Cupin_sf"/>
</dbReference>
<name>Q54I01_DICDI</name>
<feature type="binding site" evidence="2">
    <location>
        <position position="119"/>
    </location>
    <ligand>
        <name>Fe cation</name>
        <dbReference type="ChEBI" id="CHEBI:24875"/>
    </ligand>
</feature>
<organism evidence="6 7">
    <name type="scientific">Dictyostelium discoideum</name>
    <name type="common">Social amoeba</name>
    <dbReference type="NCBI Taxonomy" id="44689"/>
    <lineage>
        <taxon>Eukaryota</taxon>
        <taxon>Amoebozoa</taxon>
        <taxon>Evosea</taxon>
        <taxon>Eumycetozoa</taxon>
        <taxon>Dictyostelia</taxon>
        <taxon>Dictyosteliales</taxon>
        <taxon>Dictyosteliaceae</taxon>
        <taxon>Dictyostelium</taxon>
    </lineage>
</organism>
<dbReference type="VEuPathDB" id="AmoebaDB:DDB_G0289111"/>
<evidence type="ECO:0000313" key="7">
    <source>
        <dbReference type="Proteomes" id="UP000002195"/>
    </source>
</evidence>
<dbReference type="Proteomes" id="UP000002195">
    <property type="component" value="Unassembled WGS sequence"/>
</dbReference>
<feature type="domain" description="Pirin C-terminal" evidence="5">
    <location>
        <begin position="200"/>
        <end position="313"/>
    </location>
</feature>
<dbReference type="SMR" id="Q54I01"/>
<feature type="domain" description="Pirin N-terminal" evidence="4">
    <location>
        <begin position="46"/>
        <end position="139"/>
    </location>
</feature>
<comment type="caution">
    <text evidence="6">The sequence shown here is derived from an EMBL/GenBank/DDBJ whole genome shotgun (WGS) entry which is preliminary data.</text>
</comment>
<dbReference type="PaxDb" id="44689-DDB0304909"/>
<dbReference type="Pfam" id="PF02678">
    <property type="entry name" value="Pirin"/>
    <property type="match status" value="1"/>
</dbReference>
<sequence length="313" mass="35171">MLMNNYKSSDIKMNERVIGKISTSINTTDGEGVKIKRSIGSGEIGIRNDELSPFLLLDEIRSNESSDYMSGFPTHPHRGFITVTYMLKGEMRHNDNRGNQGLLKEGSAQFMVAGRGIVHSEMPIRNHEDQSFFAFQLWINLPSAKKMIDPSYQDYHSTEIPTIVSMDDTHFNNYTVKILAGQFQDTIGPIVDENLKTFFFDIELKPNTKFTDIIIPSTHNTFVYVYNGNGRFGGPVSRSKLVKINQVALFLNNGGDENSLDTIQVEAGSDGVKFLLLAALPIHNEKVVQYGPFVMNSDAEIKKAILDFRTNNF</sequence>
<dbReference type="PANTHER" id="PTHR13903:SF8">
    <property type="entry name" value="PIRIN"/>
    <property type="match status" value="1"/>
</dbReference>
<dbReference type="GeneID" id="8626963"/>
<keyword evidence="2" id="KW-0479">Metal-binding</keyword>
<dbReference type="InterPro" id="IPR008778">
    <property type="entry name" value="Pirin_C_dom"/>
</dbReference>
<dbReference type="EMBL" id="AAFI02000130">
    <property type="protein sequence ID" value="EAL62905.1"/>
    <property type="molecule type" value="Genomic_DNA"/>
</dbReference>
<evidence type="ECO:0000259" key="4">
    <source>
        <dbReference type="Pfam" id="PF02678"/>
    </source>
</evidence>
<evidence type="ECO:0000256" key="1">
    <source>
        <dbReference type="ARBA" id="ARBA00008416"/>
    </source>
</evidence>
<dbReference type="FunCoup" id="Q54I01">
    <property type="interactions" value="1"/>
</dbReference>
<dbReference type="GO" id="GO:0046872">
    <property type="term" value="F:metal ion binding"/>
    <property type="evidence" value="ECO:0007669"/>
    <property type="project" value="UniProtKB-KW"/>
</dbReference>
<evidence type="ECO:0000313" key="6">
    <source>
        <dbReference type="EMBL" id="EAL62905.1"/>
    </source>
</evidence>
<dbReference type="Pfam" id="PF05726">
    <property type="entry name" value="Pirin_C"/>
    <property type="match status" value="1"/>
</dbReference>
<dbReference type="InterPro" id="IPR012093">
    <property type="entry name" value="Pirin"/>
</dbReference>
<evidence type="ECO:0000256" key="3">
    <source>
        <dbReference type="RuleBase" id="RU003457"/>
    </source>
</evidence>
<dbReference type="InterPro" id="IPR014710">
    <property type="entry name" value="RmlC-like_jellyroll"/>
</dbReference>
<dbReference type="InterPro" id="IPR003829">
    <property type="entry name" value="Pirin_N_dom"/>
</dbReference>
<keyword evidence="2" id="KW-0408">Iron</keyword>
<dbReference type="PhylomeDB" id="Q54I01"/>
<accession>Q54I01</accession>
<dbReference type="HOGENOM" id="CLU_045717_0_1_1"/>
<dbReference type="RefSeq" id="XP_636404.1">
    <property type="nucleotide sequence ID" value="XM_631312.1"/>
</dbReference>
<dbReference type="AlphaFoldDB" id="Q54I01"/>
<dbReference type="dictyBase" id="DDB_G0289111"/>
<keyword evidence="7" id="KW-1185">Reference proteome</keyword>
<dbReference type="eggNOG" id="ENOG502QQ5A">
    <property type="taxonomic scope" value="Eukaryota"/>
</dbReference>
<dbReference type="CDD" id="cd02909">
    <property type="entry name" value="cupin_pirin_N"/>
    <property type="match status" value="1"/>
</dbReference>
<feature type="binding site" evidence="2">
    <location>
        <position position="77"/>
    </location>
    <ligand>
        <name>Fe cation</name>
        <dbReference type="ChEBI" id="CHEBI:24875"/>
    </ligand>
</feature>
<evidence type="ECO:0000256" key="2">
    <source>
        <dbReference type="PIRSR" id="PIRSR006232-1"/>
    </source>
</evidence>
<comment type="cofactor">
    <cofactor evidence="2">
        <name>Fe cation</name>
        <dbReference type="ChEBI" id="CHEBI:24875"/>
    </cofactor>
    <text evidence="2">Binds 1 Fe cation per subunit.</text>
</comment>
<dbReference type="PIRSF" id="PIRSF006232">
    <property type="entry name" value="Pirin"/>
    <property type="match status" value="1"/>
</dbReference>
<protein>
    <submittedName>
        <fullName evidence="6">Pirin family protein</fullName>
    </submittedName>
</protein>
<evidence type="ECO:0000259" key="5">
    <source>
        <dbReference type="Pfam" id="PF05726"/>
    </source>
</evidence>
<dbReference type="Gene3D" id="2.60.120.10">
    <property type="entry name" value="Jelly Rolls"/>
    <property type="match status" value="2"/>
</dbReference>
<dbReference type="SUPFAM" id="SSF51182">
    <property type="entry name" value="RmlC-like cupins"/>
    <property type="match status" value="1"/>
</dbReference>
<dbReference type="KEGG" id="ddi:DDB_G0289111"/>
<feature type="binding site" evidence="2">
    <location>
        <position position="75"/>
    </location>
    <ligand>
        <name>Fe cation</name>
        <dbReference type="ChEBI" id="CHEBI:24875"/>
    </ligand>
</feature>